<dbReference type="SUPFAM" id="SSF50156">
    <property type="entry name" value="PDZ domain-like"/>
    <property type="match status" value="1"/>
</dbReference>
<proteinExistence type="predicted"/>
<dbReference type="Pfam" id="PF17820">
    <property type="entry name" value="PDZ_6"/>
    <property type="match status" value="1"/>
</dbReference>
<name>A0ABV6B3T2_9DEIO</name>
<reference evidence="2 3" key="1">
    <citation type="submission" date="2024-09" db="EMBL/GenBank/DDBJ databases">
        <authorList>
            <person name="Sun Q."/>
            <person name="Mori K."/>
        </authorList>
    </citation>
    <scope>NUCLEOTIDE SEQUENCE [LARGE SCALE GENOMIC DNA]</scope>
    <source>
        <strain evidence="2 3">JCM 13503</strain>
    </source>
</reference>
<dbReference type="Gene3D" id="2.30.42.10">
    <property type="match status" value="1"/>
</dbReference>
<dbReference type="InterPro" id="IPR041489">
    <property type="entry name" value="PDZ_6"/>
</dbReference>
<comment type="caution">
    <text evidence="2">The sequence shown here is derived from an EMBL/GenBank/DDBJ whole genome shotgun (WGS) entry which is preliminary data.</text>
</comment>
<keyword evidence="3" id="KW-1185">Reference proteome</keyword>
<protein>
    <submittedName>
        <fullName evidence="2">DUF512 domain-containing protein</fullName>
    </submittedName>
</protein>
<organism evidence="2 3">
    <name type="scientific">Deinococcus oregonensis</name>
    <dbReference type="NCBI Taxonomy" id="1805970"/>
    <lineage>
        <taxon>Bacteria</taxon>
        <taxon>Thermotogati</taxon>
        <taxon>Deinococcota</taxon>
        <taxon>Deinococci</taxon>
        <taxon>Deinococcales</taxon>
        <taxon>Deinococcaceae</taxon>
        <taxon>Deinococcus</taxon>
    </lineage>
</organism>
<dbReference type="SMART" id="SM00228">
    <property type="entry name" value="PDZ"/>
    <property type="match status" value="1"/>
</dbReference>
<dbReference type="RefSeq" id="WP_380012813.1">
    <property type="nucleotide sequence ID" value="NZ_JBHLYR010000052.1"/>
</dbReference>
<dbReference type="EMBL" id="JBHLYR010000052">
    <property type="protein sequence ID" value="MFB9993620.1"/>
    <property type="molecule type" value="Genomic_DNA"/>
</dbReference>
<dbReference type="Pfam" id="PF19238">
    <property type="entry name" value="Radical_SAM_2"/>
    <property type="match status" value="1"/>
</dbReference>
<evidence type="ECO:0000313" key="3">
    <source>
        <dbReference type="Proteomes" id="UP001589733"/>
    </source>
</evidence>
<dbReference type="Proteomes" id="UP001589733">
    <property type="component" value="Unassembled WGS sequence"/>
</dbReference>
<dbReference type="InterPro" id="IPR001478">
    <property type="entry name" value="PDZ"/>
</dbReference>
<gene>
    <name evidence="2" type="ORF">ACFFLM_16785</name>
</gene>
<evidence type="ECO:0000313" key="2">
    <source>
        <dbReference type="EMBL" id="MFB9993620.1"/>
    </source>
</evidence>
<dbReference type="InterPro" id="IPR007549">
    <property type="entry name" value="DUF512"/>
</dbReference>
<dbReference type="SUPFAM" id="SSF102114">
    <property type="entry name" value="Radical SAM enzymes"/>
    <property type="match status" value="1"/>
</dbReference>
<dbReference type="InterPro" id="IPR058240">
    <property type="entry name" value="rSAM_sf"/>
</dbReference>
<dbReference type="Pfam" id="PF04459">
    <property type="entry name" value="DUF512"/>
    <property type="match status" value="1"/>
</dbReference>
<dbReference type="InterPro" id="IPR036034">
    <property type="entry name" value="PDZ_sf"/>
</dbReference>
<feature type="domain" description="PDZ" evidence="1">
    <location>
        <begin position="1"/>
        <end position="58"/>
    </location>
</feature>
<dbReference type="PROSITE" id="PS50106">
    <property type="entry name" value="PDZ"/>
    <property type="match status" value="1"/>
</dbReference>
<accession>A0ABV6B3T2</accession>
<dbReference type="InterPro" id="IPR045375">
    <property type="entry name" value="Put_radical_SAM-like_N"/>
</dbReference>
<sequence>MTVASTDDQHNPVPLQAQPEELYPAPVKTVEAGSPAERAGVRPGDFLLRVNGAAVTDVLAYRHALSQGKATLEMARPVAAPQVMTGVPGTAQDHHRLFMPQEPGLGETFFFDVEWEDPGLDFEEVLFDGIKKCANKCDFCYVHQMPRGFRKSLYIMDDDYRLSFLYGSFVTLTNLTEGDINRILDENLSPLYVSVHTANQELRQDLMRWWKLKVKDPQAVQIRGMIERLESIDLYTQIVLVPGRNDREHLDDTVEYLSSRPNVLSAAVVPIGLTSHRTNLPDVRTFTREDAQDSLKRLNIWRKKFLNERGTRFIFPSDELYLLAGEPLPSEEEYEGFPMLENGVGMIRDFLTGGMDAELPAALPEPKRVILATGALFAESLDLAVEPLRAIEGLTLEVRAVENKTFGKVTTVAGLLTGRCFRHAIKPGEADLLLVPPTTLRYGTELMLDDTSLTELRKEFKMDVQAGGATLGELARVILSAATSSGHQWGMSAHAVKDSGRANSDKGDSVQVQVAEQGMRGQA</sequence>
<evidence type="ECO:0000259" key="1">
    <source>
        <dbReference type="PROSITE" id="PS50106"/>
    </source>
</evidence>